<sequence length="504" mass="55497">MSLWQQQVPTESSVELPPDPRALESLGRNHSLPTALADLVDNSIDAGATQVLIRFVQQQADLIGLYVVDNGRGIEPDTIDAAMTVGARRDYATGDLGHFGLGLKAASFSQASSLTVLARAAGHPAVGRRWLVGGGRRTFRCDIVPADFAARELERSWPIPAASTGTVVRWDQVRGFPATGNRGHTDEFVSRTISALQGHLGLMFHRLLADDRVCLYVDVEDVDAGPGILSQVRPINPFAYPNAPSGWPRTLTTHTGTTDLSLHCHIWPGRSSLPEYRLPGGAESRQGLYFYRRGRLLHAGGWEGIHAPDKKLQLARVAVDIDGDIAGLLDMNPEKSRVSAGPDFARVVSKAQAPDGTTINDYLQAAERIWTQTNQRATAQRKAVFPPGKGIHPNVGREIRDELPQFDDEPLNIMWKHIPGDDLLEIDRTTRTVWLNQTYRRALLGGRRGGLNDLPLIKALLFLLTEHVFQGSYLGARDKDQIDLWQEILTAAAKAEKFTYEARK</sequence>
<dbReference type="Gene3D" id="3.30.565.10">
    <property type="entry name" value="Histidine kinase-like ATPase, C-terminal domain"/>
    <property type="match status" value="1"/>
</dbReference>
<reference evidence="2 3" key="1">
    <citation type="journal article" date="2019" name="Int. J. Syst. Evol. Microbiol.">
        <title>The Global Catalogue of Microorganisms (GCM) 10K type strain sequencing project: providing services to taxonomists for standard genome sequencing and annotation.</title>
        <authorList>
            <consortium name="The Broad Institute Genomics Platform"/>
            <consortium name="The Broad Institute Genome Sequencing Center for Infectious Disease"/>
            <person name="Wu L."/>
            <person name="Ma J."/>
        </authorList>
    </citation>
    <scope>NUCLEOTIDE SEQUENCE [LARGE SCALE GENOMIC DNA]</scope>
    <source>
        <strain evidence="2 3">JCM 13249</strain>
    </source>
</reference>
<organism evidence="2 3">
    <name type="scientific">Luedemannella helvata</name>
    <dbReference type="NCBI Taxonomy" id="349315"/>
    <lineage>
        <taxon>Bacteria</taxon>
        <taxon>Bacillati</taxon>
        <taxon>Actinomycetota</taxon>
        <taxon>Actinomycetes</taxon>
        <taxon>Micromonosporales</taxon>
        <taxon>Micromonosporaceae</taxon>
        <taxon>Luedemannella</taxon>
    </lineage>
</organism>
<accession>A0ABN2L3Z0</accession>
<dbReference type="InterPro" id="IPR036890">
    <property type="entry name" value="HATPase_C_sf"/>
</dbReference>
<evidence type="ECO:0000256" key="1">
    <source>
        <dbReference type="SAM" id="MobiDB-lite"/>
    </source>
</evidence>
<dbReference type="EMBL" id="BAAALS010000038">
    <property type="protein sequence ID" value="GAA1774292.1"/>
    <property type="molecule type" value="Genomic_DNA"/>
</dbReference>
<evidence type="ECO:0000313" key="2">
    <source>
        <dbReference type="EMBL" id="GAA1774292.1"/>
    </source>
</evidence>
<dbReference type="Pfam" id="PF13589">
    <property type="entry name" value="HATPase_c_3"/>
    <property type="match status" value="1"/>
</dbReference>
<dbReference type="RefSeq" id="WP_344087606.1">
    <property type="nucleotide sequence ID" value="NZ_BAAALS010000038.1"/>
</dbReference>
<protein>
    <recommendedName>
        <fullName evidence="4">ATP-binding protein</fullName>
    </recommendedName>
</protein>
<dbReference type="SUPFAM" id="SSF55874">
    <property type="entry name" value="ATPase domain of HSP90 chaperone/DNA topoisomerase II/histidine kinase"/>
    <property type="match status" value="1"/>
</dbReference>
<evidence type="ECO:0000313" key="3">
    <source>
        <dbReference type="Proteomes" id="UP001500655"/>
    </source>
</evidence>
<evidence type="ECO:0008006" key="4">
    <source>
        <dbReference type="Google" id="ProtNLM"/>
    </source>
</evidence>
<comment type="caution">
    <text evidence="2">The sequence shown here is derived from an EMBL/GenBank/DDBJ whole genome shotgun (WGS) entry which is preliminary data.</text>
</comment>
<feature type="compositionally biased region" description="Polar residues" evidence="1">
    <location>
        <begin position="1"/>
        <end position="13"/>
    </location>
</feature>
<keyword evidence="3" id="KW-1185">Reference proteome</keyword>
<feature type="region of interest" description="Disordered" evidence="1">
    <location>
        <begin position="1"/>
        <end position="26"/>
    </location>
</feature>
<proteinExistence type="predicted"/>
<gene>
    <name evidence="2" type="ORF">GCM10009681_52310</name>
</gene>
<dbReference type="Proteomes" id="UP001500655">
    <property type="component" value="Unassembled WGS sequence"/>
</dbReference>
<name>A0ABN2L3Z0_9ACTN</name>